<dbReference type="EMBL" id="AQRA01000008">
    <property type="protein sequence ID" value="EZH72263.1"/>
    <property type="molecule type" value="Genomic_DNA"/>
</dbReference>
<accession>A0A023BR91</accession>
<dbReference type="GO" id="GO:0008810">
    <property type="term" value="F:cellulase activity"/>
    <property type="evidence" value="ECO:0007669"/>
    <property type="project" value="InterPro"/>
</dbReference>
<dbReference type="InterPro" id="IPR004197">
    <property type="entry name" value="Cellulase_Ig-like"/>
</dbReference>
<evidence type="ECO:0000313" key="10">
    <source>
        <dbReference type="Proteomes" id="UP000023541"/>
    </source>
</evidence>
<dbReference type="Pfam" id="PF18962">
    <property type="entry name" value="Por_Secre_tail"/>
    <property type="match status" value="1"/>
</dbReference>
<dbReference type="InterPro" id="IPR012341">
    <property type="entry name" value="6hp_glycosidase-like_sf"/>
</dbReference>
<dbReference type="Gene3D" id="1.50.10.10">
    <property type="match status" value="1"/>
</dbReference>
<keyword evidence="4" id="KW-0624">Polysaccharide degradation</keyword>
<dbReference type="Pfam" id="PF02927">
    <property type="entry name" value="CelD_N"/>
    <property type="match status" value="1"/>
</dbReference>
<dbReference type="GO" id="GO:0000272">
    <property type="term" value="P:polysaccharide catabolic process"/>
    <property type="evidence" value="ECO:0007669"/>
    <property type="project" value="UniProtKB-KW"/>
</dbReference>
<feature type="domain" description="Glycoside hydrolase family 9" evidence="6">
    <location>
        <begin position="240"/>
        <end position="661"/>
    </location>
</feature>
<sequence length="818" mass="92083">MKKYLYLSLIFVFKIVSAQSIVDVHTASSNVIVVVLEMSVENQDVIPSTSGWTINGTIPASIGRGSSVYDEKKYDWTVGYYEIVVRHNIYLELNHNLVNNTNYTIVSPYGTISLAFSDTEVFCESIKVNQEGYSENATGNYANFGYYGGSLGSTMFDVIPDYQVVNDSNTVITSGKLIYWGDDTDIGLATSGEHVYRIDLSNVPAGGPYHIVVNGIGRSYSFGVGNDYLRKIAEVHARGMFHQRCGIELKRPYTEYEREICHEESAFTMNTWSALGFIDVPANTEMHTVIGGYHDAGDFDRRPYHTVIPITMLSTFEAFPQNFIDRQYNIPESGNGIPDFLDEALWGVLIWENLQLNQDNWDNPDDFGGVMQGTETMAHPTYGAHRADYEDNRQYGTFEVGIKTTLEAAGMFAQASRIIEPYDSDRASDLLEKAEQAWSYIDKNYVPGTHRGAMLYAALQMYLVTAIGNDTEDAQNRYHTLFRDEVLNTIINGGTWPDQYLGGNMSATIKSSQFISYLLVSDIYTDPTINEGLLNALKFQADTGGYMGWNENDFPYAQGVTKYNGWGASTAQGRYTEDLGYMMRLSTSEEDKQHYYNQISNYANYSLGLNPQGHSYVTGLGDKQPISPAHLDSYYTKYGELPGGGTQSIIGNVPGIVIYGSTEGRSGQPYQRVITDKLYPVWDDLPGLRRWSDGWSLINGNEFTTWETMVWNVCMFGILYDASSDETVVVDEVDQVDDFNEPYNELIVYPNPSENIINISYSELEGTRVEIIDMIGKRIYREMMNQNEHLIRHSFAEGVYFLTVSKKGETLVKKFIVQ</sequence>
<feature type="domain" description="Secretion system C-terminal sorting" evidence="8">
    <location>
        <begin position="748"/>
        <end position="817"/>
    </location>
</feature>
<dbReference type="InterPro" id="IPR013783">
    <property type="entry name" value="Ig-like_fold"/>
</dbReference>
<name>A0A023BR91_9FLAO</name>
<reference evidence="9 10" key="1">
    <citation type="submission" date="2014-04" db="EMBL/GenBank/DDBJ databases">
        <title>Aquimarina sp. 22II-S11-z7 Genome Sequencing.</title>
        <authorList>
            <person name="Lai Q."/>
        </authorList>
    </citation>
    <scope>NUCLEOTIDE SEQUENCE [LARGE SCALE GENOMIC DNA]</scope>
    <source>
        <strain evidence="9 10">22II-S11-z7</strain>
    </source>
</reference>
<evidence type="ECO:0008006" key="11">
    <source>
        <dbReference type="Google" id="ProtNLM"/>
    </source>
</evidence>
<evidence type="ECO:0000259" key="8">
    <source>
        <dbReference type="Pfam" id="PF18962"/>
    </source>
</evidence>
<dbReference type="SUPFAM" id="SSF48208">
    <property type="entry name" value="Six-hairpin glycosidases"/>
    <property type="match status" value="1"/>
</dbReference>
<proteinExistence type="inferred from homology"/>
<feature type="signal peptide" evidence="5">
    <location>
        <begin position="1"/>
        <end position="18"/>
    </location>
</feature>
<evidence type="ECO:0000259" key="6">
    <source>
        <dbReference type="Pfam" id="PF00759"/>
    </source>
</evidence>
<dbReference type="STRING" id="1317122.ATO12_22695"/>
<dbReference type="Gene3D" id="2.60.40.10">
    <property type="entry name" value="Immunoglobulins"/>
    <property type="match status" value="1"/>
</dbReference>
<gene>
    <name evidence="9" type="ORF">ATO12_22695</name>
</gene>
<evidence type="ECO:0000256" key="1">
    <source>
        <dbReference type="ARBA" id="ARBA00007072"/>
    </source>
</evidence>
<comment type="caution">
    <text evidence="9">The sequence shown here is derived from an EMBL/GenBank/DDBJ whole genome shotgun (WGS) entry which is preliminary data.</text>
</comment>
<dbReference type="Pfam" id="PF00759">
    <property type="entry name" value="Glyco_hydro_9"/>
    <property type="match status" value="1"/>
</dbReference>
<dbReference type="RefSeq" id="WP_034244613.1">
    <property type="nucleotide sequence ID" value="NZ_AQRA01000008.1"/>
</dbReference>
<keyword evidence="2 5" id="KW-0732">Signal</keyword>
<dbReference type="OrthoDB" id="9808897at2"/>
<dbReference type="InterPro" id="IPR026444">
    <property type="entry name" value="Secre_tail"/>
</dbReference>
<organism evidence="9 10">
    <name type="scientific">Aquimarina atlantica</name>
    <dbReference type="NCBI Taxonomy" id="1317122"/>
    <lineage>
        <taxon>Bacteria</taxon>
        <taxon>Pseudomonadati</taxon>
        <taxon>Bacteroidota</taxon>
        <taxon>Flavobacteriia</taxon>
        <taxon>Flavobacteriales</taxon>
        <taxon>Flavobacteriaceae</taxon>
        <taxon>Aquimarina</taxon>
    </lineage>
</organism>
<evidence type="ECO:0000256" key="4">
    <source>
        <dbReference type="ARBA" id="ARBA00023326"/>
    </source>
</evidence>
<keyword evidence="3" id="KW-0119">Carbohydrate metabolism</keyword>
<dbReference type="AlphaFoldDB" id="A0A023BR91"/>
<keyword evidence="10" id="KW-1185">Reference proteome</keyword>
<evidence type="ECO:0000256" key="5">
    <source>
        <dbReference type="SAM" id="SignalP"/>
    </source>
</evidence>
<dbReference type="InterPro" id="IPR001701">
    <property type="entry name" value="Glyco_hydro_9"/>
</dbReference>
<dbReference type="InterPro" id="IPR008928">
    <property type="entry name" value="6-hairpin_glycosidase_sf"/>
</dbReference>
<dbReference type="Proteomes" id="UP000023541">
    <property type="component" value="Unassembled WGS sequence"/>
</dbReference>
<evidence type="ECO:0000259" key="7">
    <source>
        <dbReference type="Pfam" id="PF02927"/>
    </source>
</evidence>
<dbReference type="InterPro" id="IPR014756">
    <property type="entry name" value="Ig_E-set"/>
</dbReference>
<evidence type="ECO:0000256" key="3">
    <source>
        <dbReference type="ARBA" id="ARBA00023277"/>
    </source>
</evidence>
<protein>
    <recommendedName>
        <fullName evidence="11">Cellulase Ig-like domain-containing protein</fullName>
    </recommendedName>
</protein>
<comment type="similarity">
    <text evidence="1">Belongs to the glycosyl hydrolase 9 (cellulase E) family.</text>
</comment>
<evidence type="ECO:0000256" key="2">
    <source>
        <dbReference type="ARBA" id="ARBA00022729"/>
    </source>
</evidence>
<dbReference type="NCBIfam" id="TIGR04183">
    <property type="entry name" value="Por_Secre_tail"/>
    <property type="match status" value="1"/>
</dbReference>
<feature type="chain" id="PRO_5001515598" description="Cellulase Ig-like domain-containing protein" evidence="5">
    <location>
        <begin position="19"/>
        <end position="818"/>
    </location>
</feature>
<dbReference type="SUPFAM" id="SSF81296">
    <property type="entry name" value="E set domains"/>
    <property type="match status" value="1"/>
</dbReference>
<dbReference type="eggNOG" id="COG0726">
    <property type="taxonomic scope" value="Bacteria"/>
</dbReference>
<evidence type="ECO:0000313" key="9">
    <source>
        <dbReference type="EMBL" id="EZH72263.1"/>
    </source>
</evidence>
<feature type="domain" description="Cellulase Ig-like" evidence="7">
    <location>
        <begin position="124"/>
        <end position="217"/>
    </location>
</feature>
<dbReference type="CDD" id="cd02850">
    <property type="entry name" value="E_set_Cellulase_N"/>
    <property type="match status" value="1"/>
</dbReference>